<keyword evidence="3" id="KW-1185">Reference proteome</keyword>
<proteinExistence type="predicted"/>
<reference evidence="3" key="1">
    <citation type="submission" date="2017-06" db="EMBL/GenBank/DDBJ databases">
        <title>Complete genome sequence of Capnocytophaga sp. KCOM 1579 (=ChDC OS43) isolated from a human refractory periapical abscess lesion.</title>
        <authorList>
            <person name="Kook J.-K."/>
            <person name="Park S.-N."/>
            <person name="Lim Y.K."/>
            <person name="Roh H."/>
        </authorList>
    </citation>
    <scope>NUCLEOTIDE SEQUENCE [LARGE SCALE GENOMIC DNA]</scope>
    <source>
        <strain evidence="3">ChDC OS43</strain>
    </source>
</reference>
<protein>
    <submittedName>
        <fullName evidence="2">Uncharacterized protein</fullName>
    </submittedName>
</protein>
<evidence type="ECO:0000313" key="2">
    <source>
        <dbReference type="EMBL" id="ASF44120.1"/>
    </source>
</evidence>
<keyword evidence="1" id="KW-0472">Membrane</keyword>
<feature type="transmembrane region" description="Helical" evidence="1">
    <location>
        <begin position="6"/>
        <end position="27"/>
    </location>
</feature>
<sequence>MNTFVTIFLIVLIIAIILFVYFAKLYLQKRKNLFVKKERMDKLTFNYIREYFQKEKVEDKNYVPVLIKMAQENPYNIEKETDVDFYTLSFFHKEKQTVLTEKTQIVITKSIDSNLSDALNGKGLLIFENL</sequence>
<dbReference type="RefSeq" id="WP_088594969.1">
    <property type="nucleotide sequence ID" value="NZ_CP022022.1"/>
</dbReference>
<evidence type="ECO:0000313" key="3">
    <source>
        <dbReference type="Proteomes" id="UP000197007"/>
    </source>
</evidence>
<accession>A0A1Z4BSA1</accession>
<dbReference type="EMBL" id="CP022022">
    <property type="protein sequence ID" value="ASF44120.1"/>
    <property type="molecule type" value="Genomic_DNA"/>
</dbReference>
<keyword evidence="1" id="KW-0812">Transmembrane</keyword>
<dbReference type="AlphaFoldDB" id="A0A1Z4BSA1"/>
<keyword evidence="1" id="KW-1133">Transmembrane helix</keyword>
<name>A0A1Z4BSA1_9FLAO</name>
<dbReference type="Proteomes" id="UP000197007">
    <property type="component" value="Chromosome"/>
</dbReference>
<organism evidence="2 3">
    <name type="scientific">Capnocytophaga endodontalis</name>
    <dbReference type="NCBI Taxonomy" id="2708117"/>
    <lineage>
        <taxon>Bacteria</taxon>
        <taxon>Pseudomonadati</taxon>
        <taxon>Bacteroidota</taxon>
        <taxon>Flavobacteriia</taxon>
        <taxon>Flavobacteriales</taxon>
        <taxon>Flavobacteriaceae</taxon>
        <taxon>Capnocytophaga</taxon>
    </lineage>
</organism>
<evidence type="ECO:0000256" key="1">
    <source>
        <dbReference type="SAM" id="Phobius"/>
    </source>
</evidence>
<dbReference type="KEGG" id="capn:CBG49_14030"/>
<gene>
    <name evidence="2" type="ORF">CBG49_14030</name>
</gene>